<dbReference type="Proteomes" id="UP001049176">
    <property type="component" value="Chromosome 3"/>
</dbReference>
<organism evidence="1 2">
    <name type="scientific">Marasmius oreades</name>
    <name type="common">fairy-ring Marasmius</name>
    <dbReference type="NCBI Taxonomy" id="181124"/>
    <lineage>
        <taxon>Eukaryota</taxon>
        <taxon>Fungi</taxon>
        <taxon>Dikarya</taxon>
        <taxon>Basidiomycota</taxon>
        <taxon>Agaricomycotina</taxon>
        <taxon>Agaricomycetes</taxon>
        <taxon>Agaricomycetidae</taxon>
        <taxon>Agaricales</taxon>
        <taxon>Marasmiineae</taxon>
        <taxon>Marasmiaceae</taxon>
        <taxon>Marasmius</taxon>
    </lineage>
</organism>
<proteinExistence type="predicted"/>
<dbReference type="KEGG" id="more:E1B28_005496"/>
<comment type="caution">
    <text evidence="1">The sequence shown here is derived from an EMBL/GenBank/DDBJ whole genome shotgun (WGS) entry which is preliminary data.</text>
</comment>
<evidence type="ECO:0000313" key="2">
    <source>
        <dbReference type="Proteomes" id="UP001049176"/>
    </source>
</evidence>
<dbReference type="Gene3D" id="3.40.462.20">
    <property type="match status" value="1"/>
</dbReference>
<dbReference type="GeneID" id="66074572"/>
<keyword evidence="2" id="KW-1185">Reference proteome</keyword>
<dbReference type="RefSeq" id="XP_043011146.1">
    <property type="nucleotide sequence ID" value="XM_043150062.1"/>
</dbReference>
<sequence length="138" mass="15322">MLHCWVLFPHQELGVSEQYLDPFQRDPVTSNKGTALWFAIFDLEGGATNDIAMNATAYAHRDGLVCSASLCAPAFKFVDPSLPLFSSIETYAVGLLGVEDRTRQYLNDINNLIESSIPNDKLGAYTAYVEPYLKDGQR</sequence>
<protein>
    <submittedName>
        <fullName evidence="1">Uncharacterized protein</fullName>
    </submittedName>
</protein>
<evidence type="ECO:0000313" key="1">
    <source>
        <dbReference type="EMBL" id="KAG7094676.1"/>
    </source>
</evidence>
<dbReference type="AlphaFoldDB" id="A0A9P7S3A8"/>
<reference evidence="1" key="1">
    <citation type="journal article" date="2021" name="Genome Biol. Evol.">
        <title>The assembled and annotated genome of the fairy-ring fungus Marasmius oreades.</title>
        <authorList>
            <person name="Hiltunen M."/>
            <person name="Ament-Velasquez S.L."/>
            <person name="Johannesson H."/>
        </authorList>
    </citation>
    <scope>NUCLEOTIDE SEQUENCE</scope>
    <source>
        <strain evidence="1">03SP1</strain>
    </source>
</reference>
<dbReference type="OrthoDB" id="415825at2759"/>
<accession>A0A9P7S3A8</accession>
<name>A0A9P7S3A8_9AGAR</name>
<gene>
    <name evidence="1" type="ORF">E1B28_005496</name>
</gene>
<dbReference type="EMBL" id="CM032183">
    <property type="protein sequence ID" value="KAG7094676.1"/>
    <property type="molecule type" value="Genomic_DNA"/>
</dbReference>